<organism evidence="1 2">
    <name type="scientific">Methanobrevibacter olleyae</name>
    <dbReference type="NCBI Taxonomy" id="294671"/>
    <lineage>
        <taxon>Archaea</taxon>
        <taxon>Methanobacteriati</taxon>
        <taxon>Methanobacteriota</taxon>
        <taxon>Methanomada group</taxon>
        <taxon>Methanobacteria</taxon>
        <taxon>Methanobacteriales</taxon>
        <taxon>Methanobacteriaceae</taxon>
        <taxon>Methanobrevibacter</taxon>
    </lineage>
</organism>
<proteinExistence type="predicted"/>
<evidence type="ECO:0000313" key="1">
    <source>
        <dbReference type="EMBL" id="MBE6512591.1"/>
    </source>
</evidence>
<dbReference type="AlphaFoldDB" id="A0A8T3VTI3"/>
<protein>
    <submittedName>
        <fullName evidence="1">Uncharacterized protein</fullName>
    </submittedName>
</protein>
<gene>
    <name evidence="1" type="ORF">E7Z75_05570</name>
</gene>
<evidence type="ECO:0000313" key="2">
    <source>
        <dbReference type="Proteomes" id="UP000732619"/>
    </source>
</evidence>
<dbReference type="EMBL" id="SUTG01000022">
    <property type="protein sequence ID" value="MBE6512591.1"/>
    <property type="molecule type" value="Genomic_DNA"/>
</dbReference>
<reference evidence="1" key="1">
    <citation type="submission" date="2019-04" db="EMBL/GenBank/DDBJ databases">
        <title>Evolution of Biomass-Degrading Anaerobic Consortia Revealed by Metagenomics.</title>
        <authorList>
            <person name="Peng X."/>
        </authorList>
    </citation>
    <scope>NUCLEOTIDE SEQUENCE</scope>
    <source>
        <strain evidence="1">SIG14</strain>
    </source>
</reference>
<name>A0A8T3VTI3_METOL</name>
<dbReference type="Proteomes" id="UP000732619">
    <property type="component" value="Unassembled WGS sequence"/>
</dbReference>
<comment type="caution">
    <text evidence="1">The sequence shown here is derived from an EMBL/GenBank/DDBJ whole genome shotgun (WGS) entry which is preliminary data.</text>
</comment>
<sequence length="176" mass="20076">MDKKMAILIIAVFCLLCVGSYLIFEPGRDVTYHQVNLTNSCSAKVPVTDQVSEYTDNLDIHYYSDYDYGLNITSFNNGSPVTGSQGLLRFNNIKKDVLGTEKAKNGNFTYYKNNKLGTYTVFVEDRMSNNFILMSSKDLTILNTVYDSLEARIVVDDYELQQMYSNNTSNNSSRYY</sequence>
<accession>A0A8T3VTI3</accession>